<accession>A0A7L7L5V6</accession>
<dbReference type="AlphaFoldDB" id="A0A7L7L5V6"/>
<reference evidence="3 4" key="2">
    <citation type="submission" date="2020-08" db="EMBL/GenBank/DDBJ databases">
        <title>Adhaeribacter dokdonensis sp. nov., isolated from the rhizosphere of Elymus tsukushiensis, a plant native to the Dokdo Islands, Republic of Korea.</title>
        <authorList>
            <person name="Ghim S.Y."/>
        </authorList>
    </citation>
    <scope>NUCLEOTIDE SEQUENCE [LARGE SCALE GENOMIC DNA]</scope>
    <source>
        <strain evidence="3 4">KUDC8001</strain>
    </source>
</reference>
<feature type="compositionally biased region" description="Basic and acidic residues" evidence="1">
    <location>
        <begin position="49"/>
        <end position="68"/>
    </location>
</feature>
<evidence type="ECO:0008006" key="5">
    <source>
        <dbReference type="Google" id="ProtNLM"/>
    </source>
</evidence>
<name>A0A7L7L5V6_9BACT</name>
<feature type="signal peptide" evidence="2">
    <location>
        <begin position="1"/>
        <end position="20"/>
    </location>
</feature>
<feature type="region of interest" description="Disordered" evidence="1">
    <location>
        <begin position="17"/>
        <end position="77"/>
    </location>
</feature>
<keyword evidence="2" id="KW-0732">Signal</keyword>
<sequence length="169" mass="19750">MKKLVIMLALGLVITGTSFAQNTPDRPNPSDKSFSPEKDGKRERNKFRRDRDGRSRISLEERAAKHTEMLSQKLDLSKSQKKKLQALNLKQAQELESLHGQFVQGRVWNNKQREQRQQIQANWDKDFKHIVGKKQYAKYEAERKQMQANRGKRFGKDDNNAQFRRPANG</sequence>
<feature type="chain" id="PRO_5029485803" description="DUF4890 domain-containing protein" evidence="2">
    <location>
        <begin position="21"/>
        <end position="169"/>
    </location>
</feature>
<feature type="region of interest" description="Disordered" evidence="1">
    <location>
        <begin position="143"/>
        <end position="169"/>
    </location>
</feature>
<protein>
    <recommendedName>
        <fullName evidence="5">DUF4890 domain-containing protein</fullName>
    </recommendedName>
</protein>
<organism evidence="3 4">
    <name type="scientific">Adhaeribacter radiodurans</name>
    <dbReference type="NCBI Taxonomy" id="2745197"/>
    <lineage>
        <taxon>Bacteria</taxon>
        <taxon>Pseudomonadati</taxon>
        <taxon>Bacteroidota</taxon>
        <taxon>Cytophagia</taxon>
        <taxon>Cytophagales</taxon>
        <taxon>Hymenobacteraceae</taxon>
        <taxon>Adhaeribacter</taxon>
    </lineage>
</organism>
<evidence type="ECO:0000313" key="4">
    <source>
        <dbReference type="Proteomes" id="UP000514509"/>
    </source>
</evidence>
<evidence type="ECO:0000256" key="1">
    <source>
        <dbReference type="SAM" id="MobiDB-lite"/>
    </source>
</evidence>
<evidence type="ECO:0000256" key="2">
    <source>
        <dbReference type="SAM" id="SignalP"/>
    </source>
</evidence>
<dbReference type="Proteomes" id="UP000514509">
    <property type="component" value="Chromosome"/>
</dbReference>
<evidence type="ECO:0000313" key="3">
    <source>
        <dbReference type="EMBL" id="QMU28206.1"/>
    </source>
</evidence>
<dbReference type="EMBL" id="CP055153">
    <property type="protein sequence ID" value="QMU28206.1"/>
    <property type="molecule type" value="Genomic_DNA"/>
</dbReference>
<gene>
    <name evidence="3" type="ORF">HUW48_09210</name>
</gene>
<dbReference type="RefSeq" id="WP_182415394.1">
    <property type="nucleotide sequence ID" value="NZ_CP055153.1"/>
</dbReference>
<proteinExistence type="predicted"/>
<feature type="compositionally biased region" description="Polar residues" evidence="1">
    <location>
        <begin position="17"/>
        <end position="33"/>
    </location>
</feature>
<reference evidence="3 4" key="1">
    <citation type="submission" date="2020-06" db="EMBL/GenBank/DDBJ databases">
        <authorList>
            <person name="Hwang Y.J."/>
        </authorList>
    </citation>
    <scope>NUCLEOTIDE SEQUENCE [LARGE SCALE GENOMIC DNA]</scope>
    <source>
        <strain evidence="3 4">KUDC8001</strain>
    </source>
</reference>
<keyword evidence="4" id="KW-1185">Reference proteome</keyword>
<dbReference type="KEGG" id="add:HUW48_09210"/>